<accession>A0A451A732</accession>
<dbReference type="AlphaFoldDB" id="A0A451A732"/>
<name>A0A451A732_9GAMM</name>
<dbReference type="EMBL" id="CAADGD010000022">
    <property type="protein sequence ID" value="VFK70013.1"/>
    <property type="molecule type" value="Genomic_DNA"/>
</dbReference>
<gene>
    <name evidence="1" type="ORF">BECKUNK1418G_GA0071005_101928</name>
    <name evidence="2" type="ORF">BECKUNK1418H_GA0071006_102228</name>
</gene>
<proteinExistence type="predicted"/>
<evidence type="ECO:0000313" key="1">
    <source>
        <dbReference type="EMBL" id="VFK61835.1"/>
    </source>
</evidence>
<reference evidence="1" key="1">
    <citation type="submission" date="2019-02" db="EMBL/GenBank/DDBJ databases">
        <authorList>
            <person name="Gruber-Vodicka R. H."/>
            <person name="Seah K. B. B."/>
        </authorList>
    </citation>
    <scope>NUCLEOTIDE SEQUENCE</scope>
    <source>
        <strain evidence="2">BECK_BY19</strain>
        <strain evidence="1">BECK_BY8</strain>
    </source>
</reference>
<dbReference type="EMBL" id="CAADFZ010000019">
    <property type="protein sequence ID" value="VFK61835.1"/>
    <property type="molecule type" value="Genomic_DNA"/>
</dbReference>
<sequence>MIKRKNSNLLLVLIFKGIGKIKILSKPSAYTKVYLLSVLARSANMFFPVHFHK</sequence>
<evidence type="ECO:0000313" key="2">
    <source>
        <dbReference type="EMBL" id="VFK70013.1"/>
    </source>
</evidence>
<protein>
    <submittedName>
        <fullName evidence="1">Uncharacterized protein</fullName>
    </submittedName>
</protein>
<organism evidence="1">
    <name type="scientific">Candidatus Kentrum sp. UNK</name>
    <dbReference type="NCBI Taxonomy" id="2126344"/>
    <lineage>
        <taxon>Bacteria</taxon>
        <taxon>Pseudomonadati</taxon>
        <taxon>Pseudomonadota</taxon>
        <taxon>Gammaproteobacteria</taxon>
        <taxon>Candidatus Kentrum</taxon>
    </lineage>
</organism>